<dbReference type="Proteomes" id="UP000429607">
    <property type="component" value="Unassembled WGS sequence"/>
</dbReference>
<reference evidence="3 5" key="1">
    <citation type="submission" date="2018-08" db="EMBL/GenBank/DDBJ databases">
        <title>Genomic investigation of the strawberry pathogen Phytophthora fragariae indicates pathogenicity is determined by transcriptional variation in three key races.</title>
        <authorList>
            <person name="Adams T.M."/>
            <person name="Armitage A.D."/>
            <person name="Sobczyk M.K."/>
            <person name="Bates H.J."/>
            <person name="Dunwell J.M."/>
            <person name="Nellist C.F."/>
            <person name="Harrison R.J."/>
        </authorList>
    </citation>
    <scope>NUCLEOTIDE SEQUENCE [LARGE SCALE GENOMIC DNA]</scope>
    <source>
        <strain evidence="2 4">SCRP249</strain>
        <strain evidence="1 6">SCRP324</strain>
        <strain evidence="3 5">SCRP333</strain>
    </source>
</reference>
<dbReference type="Proteomes" id="UP000434957">
    <property type="component" value="Unassembled WGS sequence"/>
</dbReference>
<dbReference type="OrthoDB" id="102668at2759"/>
<evidence type="ECO:0000313" key="6">
    <source>
        <dbReference type="Proteomes" id="UP000435112"/>
    </source>
</evidence>
<evidence type="ECO:0000313" key="2">
    <source>
        <dbReference type="EMBL" id="KAE9038516.1"/>
    </source>
</evidence>
<proteinExistence type="predicted"/>
<dbReference type="PANTHER" id="PTHR40866:SF1">
    <property type="entry name" value="BED-TYPE DOMAIN-CONTAINING PROTEIN"/>
    <property type="match status" value="1"/>
</dbReference>
<protein>
    <recommendedName>
        <fullName evidence="7">HAT C-terminal dimerisation domain-containing protein</fullName>
    </recommendedName>
</protein>
<keyword evidence="5" id="KW-1185">Reference proteome</keyword>
<evidence type="ECO:0008006" key="7">
    <source>
        <dbReference type="Google" id="ProtNLM"/>
    </source>
</evidence>
<name>A0A6A4FQC3_9STRA</name>
<comment type="caution">
    <text evidence="3">The sequence shown here is derived from an EMBL/GenBank/DDBJ whole genome shotgun (WGS) entry which is preliminary data.</text>
</comment>
<sequence length="168" mass="18844">MLQQQDGVTLDVRDIFDELIVTYPGVSSHLAADADIVKNPEFEDACVATLRSGPEDLAAKQRRLLEPFAVRTGSTAAGDMLPKKISSSDRAMKKRKLARKQQATFSAVKFIPPTSNCVERFFSRAKHTLSHHRHRILPVNLEAVLFLKKNRRFWSASTVVKVVNSDLQ</sequence>
<dbReference type="EMBL" id="QXFU01000332">
    <property type="protein sequence ID" value="KAE9036397.1"/>
    <property type="molecule type" value="Genomic_DNA"/>
</dbReference>
<dbReference type="PANTHER" id="PTHR40866">
    <property type="entry name" value="BED-TYPE DOMAIN-CONTAINING PROTEIN"/>
    <property type="match status" value="1"/>
</dbReference>
<dbReference type="SUPFAM" id="SSF53098">
    <property type="entry name" value="Ribonuclease H-like"/>
    <property type="match status" value="1"/>
</dbReference>
<organism evidence="3 5">
    <name type="scientific">Phytophthora rubi</name>
    <dbReference type="NCBI Taxonomy" id="129364"/>
    <lineage>
        <taxon>Eukaryota</taxon>
        <taxon>Sar</taxon>
        <taxon>Stramenopiles</taxon>
        <taxon>Oomycota</taxon>
        <taxon>Peronosporomycetes</taxon>
        <taxon>Peronosporales</taxon>
        <taxon>Peronosporaceae</taxon>
        <taxon>Phytophthora</taxon>
    </lineage>
</organism>
<dbReference type="EMBL" id="QXFT01000331">
    <property type="protein sequence ID" value="KAE9347012.1"/>
    <property type="molecule type" value="Genomic_DNA"/>
</dbReference>
<evidence type="ECO:0000313" key="4">
    <source>
        <dbReference type="Proteomes" id="UP000429607"/>
    </source>
</evidence>
<gene>
    <name evidence="2" type="ORF">PR001_g7921</name>
    <name evidence="1" type="ORF">PR002_g7109</name>
    <name evidence="3" type="ORF">PR003_g7149</name>
</gene>
<accession>A0A6A4FQC3</accession>
<evidence type="ECO:0000313" key="1">
    <source>
        <dbReference type="EMBL" id="KAE9036397.1"/>
    </source>
</evidence>
<dbReference type="Proteomes" id="UP000435112">
    <property type="component" value="Unassembled WGS sequence"/>
</dbReference>
<dbReference type="EMBL" id="QXFV01000406">
    <property type="protein sequence ID" value="KAE9038516.1"/>
    <property type="molecule type" value="Genomic_DNA"/>
</dbReference>
<dbReference type="InterPro" id="IPR012337">
    <property type="entry name" value="RNaseH-like_sf"/>
</dbReference>
<evidence type="ECO:0000313" key="5">
    <source>
        <dbReference type="Proteomes" id="UP000434957"/>
    </source>
</evidence>
<evidence type="ECO:0000313" key="3">
    <source>
        <dbReference type="EMBL" id="KAE9347012.1"/>
    </source>
</evidence>
<dbReference type="AlphaFoldDB" id="A0A6A4FQC3"/>